<feature type="region of interest" description="Disordered" evidence="1">
    <location>
        <begin position="1"/>
        <end position="26"/>
    </location>
</feature>
<protein>
    <submittedName>
        <fullName evidence="2">Uncharacterized protein</fullName>
    </submittedName>
</protein>
<evidence type="ECO:0000313" key="2">
    <source>
        <dbReference type="EMBL" id="GFY55951.1"/>
    </source>
</evidence>
<proteinExistence type="predicted"/>
<sequence length="87" mass="10147">MGPSGPTPMRMRTSAQTRPRRLISSAPHDCWKSHRTKSDLKRPCLALKRRQKKEICIDKNVPSFLNWIQMETGHKLSHWINDKKALI</sequence>
<reference evidence="2" key="1">
    <citation type="submission" date="2020-08" db="EMBL/GenBank/DDBJ databases">
        <title>Multicomponent nature underlies the extraordinary mechanical properties of spider dragline silk.</title>
        <authorList>
            <person name="Kono N."/>
            <person name="Nakamura H."/>
            <person name="Mori M."/>
            <person name="Yoshida Y."/>
            <person name="Ohtoshi R."/>
            <person name="Malay A.D."/>
            <person name="Moran D.A.P."/>
            <person name="Tomita M."/>
            <person name="Numata K."/>
            <person name="Arakawa K."/>
        </authorList>
    </citation>
    <scope>NUCLEOTIDE SEQUENCE</scope>
</reference>
<dbReference type="EMBL" id="BMAV01010674">
    <property type="protein sequence ID" value="GFY55951.1"/>
    <property type="molecule type" value="Genomic_DNA"/>
</dbReference>
<gene>
    <name evidence="2" type="ORF">TNIN_406641</name>
</gene>
<dbReference type="Proteomes" id="UP000886998">
    <property type="component" value="Unassembled WGS sequence"/>
</dbReference>
<comment type="caution">
    <text evidence="2">The sequence shown here is derived from an EMBL/GenBank/DDBJ whole genome shotgun (WGS) entry which is preliminary data.</text>
</comment>
<organism evidence="2 3">
    <name type="scientific">Trichonephila inaurata madagascariensis</name>
    <dbReference type="NCBI Taxonomy" id="2747483"/>
    <lineage>
        <taxon>Eukaryota</taxon>
        <taxon>Metazoa</taxon>
        <taxon>Ecdysozoa</taxon>
        <taxon>Arthropoda</taxon>
        <taxon>Chelicerata</taxon>
        <taxon>Arachnida</taxon>
        <taxon>Araneae</taxon>
        <taxon>Araneomorphae</taxon>
        <taxon>Entelegynae</taxon>
        <taxon>Araneoidea</taxon>
        <taxon>Nephilidae</taxon>
        <taxon>Trichonephila</taxon>
        <taxon>Trichonephila inaurata</taxon>
    </lineage>
</organism>
<accession>A0A8X7C3Q3</accession>
<dbReference type="AlphaFoldDB" id="A0A8X7C3Q3"/>
<name>A0A8X7C3Q3_9ARAC</name>
<evidence type="ECO:0000256" key="1">
    <source>
        <dbReference type="SAM" id="MobiDB-lite"/>
    </source>
</evidence>
<keyword evidence="3" id="KW-1185">Reference proteome</keyword>
<evidence type="ECO:0000313" key="3">
    <source>
        <dbReference type="Proteomes" id="UP000886998"/>
    </source>
</evidence>